<organism evidence="1 2">
    <name type="scientific">Gnomoniopsis smithogilvyi</name>
    <dbReference type="NCBI Taxonomy" id="1191159"/>
    <lineage>
        <taxon>Eukaryota</taxon>
        <taxon>Fungi</taxon>
        <taxon>Dikarya</taxon>
        <taxon>Ascomycota</taxon>
        <taxon>Pezizomycotina</taxon>
        <taxon>Sordariomycetes</taxon>
        <taxon>Sordariomycetidae</taxon>
        <taxon>Diaporthales</taxon>
        <taxon>Gnomoniaceae</taxon>
        <taxon>Gnomoniopsis</taxon>
    </lineage>
</organism>
<evidence type="ECO:0000313" key="2">
    <source>
        <dbReference type="Proteomes" id="UP001140453"/>
    </source>
</evidence>
<proteinExistence type="predicted"/>
<name>A0A9W8Z1U2_9PEZI</name>
<keyword evidence="2" id="KW-1185">Reference proteome</keyword>
<dbReference type="EMBL" id="JAPEVB010000001">
    <property type="protein sequence ID" value="KAJ4397312.1"/>
    <property type="molecule type" value="Genomic_DNA"/>
</dbReference>
<comment type="caution">
    <text evidence="1">The sequence shown here is derived from an EMBL/GenBank/DDBJ whole genome shotgun (WGS) entry which is preliminary data.</text>
</comment>
<reference evidence="1" key="1">
    <citation type="submission" date="2022-10" db="EMBL/GenBank/DDBJ databases">
        <title>Tapping the CABI collections for fungal endophytes: first genome assemblies for Collariella, Neodidymelliopsis, Ascochyta clinopodiicola, Didymella pomorum, Didymosphaeria variabile, Neocosmospora piperis and Neocucurbitaria cava.</title>
        <authorList>
            <person name="Hill R."/>
        </authorList>
    </citation>
    <scope>NUCLEOTIDE SEQUENCE</scope>
    <source>
        <strain evidence="1">IMI 355082</strain>
    </source>
</reference>
<accession>A0A9W8Z1U2</accession>
<dbReference type="Proteomes" id="UP001140453">
    <property type="component" value="Unassembled WGS sequence"/>
</dbReference>
<dbReference type="AlphaFoldDB" id="A0A9W8Z1U2"/>
<gene>
    <name evidence="1" type="ORF">N0V93_001536</name>
</gene>
<evidence type="ECO:0000313" key="1">
    <source>
        <dbReference type="EMBL" id="KAJ4397312.1"/>
    </source>
</evidence>
<sequence>MVPLPLIIYLKTPRLAEGSFPALLGVFEFWSLSKGKRQVSSWQASEMKCRLTAVEHGQREAENPMVHRLALEEDSVMELRGWIRSKASERRGEIPRYQSTAAGKNRSVTVDFLEGAEPKSQSYSKQLEGARTRTDPVVEMRWV</sequence>
<protein>
    <submittedName>
        <fullName evidence="1">Uncharacterized protein</fullName>
    </submittedName>
</protein>